<evidence type="ECO:0000256" key="1">
    <source>
        <dbReference type="SAM" id="SignalP"/>
    </source>
</evidence>
<organism evidence="2 3">
    <name type="scientific">Lithohypha guttulata</name>
    <dbReference type="NCBI Taxonomy" id="1690604"/>
    <lineage>
        <taxon>Eukaryota</taxon>
        <taxon>Fungi</taxon>
        <taxon>Dikarya</taxon>
        <taxon>Ascomycota</taxon>
        <taxon>Pezizomycotina</taxon>
        <taxon>Eurotiomycetes</taxon>
        <taxon>Chaetothyriomycetidae</taxon>
        <taxon>Chaetothyriales</taxon>
        <taxon>Trichomeriaceae</taxon>
        <taxon>Lithohypha</taxon>
    </lineage>
</organism>
<protein>
    <submittedName>
        <fullName evidence="2">Uncharacterized protein</fullName>
    </submittedName>
</protein>
<evidence type="ECO:0000313" key="2">
    <source>
        <dbReference type="EMBL" id="KAK5084451.1"/>
    </source>
</evidence>
<dbReference type="Proteomes" id="UP001309876">
    <property type="component" value="Unassembled WGS sequence"/>
</dbReference>
<dbReference type="AlphaFoldDB" id="A0AAN7SYY1"/>
<keyword evidence="1" id="KW-0732">Signal</keyword>
<name>A0AAN7SYY1_9EURO</name>
<comment type="caution">
    <text evidence="2">The sequence shown here is derived from an EMBL/GenBank/DDBJ whole genome shotgun (WGS) entry which is preliminary data.</text>
</comment>
<keyword evidence="3" id="KW-1185">Reference proteome</keyword>
<feature type="chain" id="PRO_5042812904" evidence="1">
    <location>
        <begin position="19"/>
        <end position="291"/>
    </location>
</feature>
<gene>
    <name evidence="2" type="ORF">LTR05_005527</name>
</gene>
<sequence>MKYTPTAILTTLVAFTAGAPVSINPRAANEIFVASKGDANNIFDGIGYGADAYHIYTGDGSSAAGWPKMSQWVSFQQMFDTNANTMKTACTNLGMASGSDTTDNEIAHIYQAIQSVAAVTGVDHRFVLAILMQESLGCVRVYTTNTGVANPGHAGAHTCNPAPKGVSGSMTFPCPYDQIQGMIQDGVGGTQAGAGLAGCLNDVVAAAQAAGATGMDGSNSQVYYQAARFYNSGSVDTTNLGNGFSSTNCYASDVANRLTGWRTVNKTCYLDGLAGLEKTRWARLTEQNIGS</sequence>
<dbReference type="EMBL" id="JAVRRJ010000005">
    <property type="protein sequence ID" value="KAK5084451.1"/>
    <property type="molecule type" value="Genomic_DNA"/>
</dbReference>
<proteinExistence type="predicted"/>
<reference evidence="2 3" key="1">
    <citation type="submission" date="2023-08" db="EMBL/GenBank/DDBJ databases">
        <title>Black Yeasts Isolated from many extreme environments.</title>
        <authorList>
            <person name="Coleine C."/>
            <person name="Stajich J.E."/>
            <person name="Selbmann L."/>
        </authorList>
    </citation>
    <scope>NUCLEOTIDE SEQUENCE [LARGE SCALE GENOMIC DNA]</scope>
    <source>
        <strain evidence="2 3">CCFEE 5910</strain>
    </source>
</reference>
<feature type="signal peptide" evidence="1">
    <location>
        <begin position="1"/>
        <end position="18"/>
    </location>
</feature>
<accession>A0AAN7SYY1</accession>
<evidence type="ECO:0000313" key="3">
    <source>
        <dbReference type="Proteomes" id="UP001309876"/>
    </source>
</evidence>